<dbReference type="InterPro" id="IPR016024">
    <property type="entry name" value="ARM-type_fold"/>
</dbReference>
<evidence type="ECO:0000313" key="9">
    <source>
        <dbReference type="Proteomes" id="UP000242877"/>
    </source>
</evidence>
<dbReference type="OrthoDB" id="5574975at2759"/>
<dbReference type="Proteomes" id="UP000242877">
    <property type="component" value="Unassembled WGS sequence"/>
</dbReference>
<evidence type="ECO:0000256" key="1">
    <source>
        <dbReference type="ARBA" id="ARBA00004308"/>
    </source>
</evidence>
<gene>
    <name evidence="8" type="ORF">AAP_00674</name>
</gene>
<feature type="repeat" description="HEAT" evidence="5">
    <location>
        <begin position="87"/>
        <end position="123"/>
    </location>
</feature>
<dbReference type="SUPFAM" id="SSF48371">
    <property type="entry name" value="ARM repeat"/>
    <property type="match status" value="1"/>
</dbReference>
<protein>
    <recommendedName>
        <fullName evidence="7">Vacuolar protein 14 C-terminal Fig4-binding domain-containing protein</fullName>
    </recommendedName>
</protein>
<organism evidence="8 9">
    <name type="scientific">Ascosphaera apis ARSEF 7405</name>
    <dbReference type="NCBI Taxonomy" id="392613"/>
    <lineage>
        <taxon>Eukaryota</taxon>
        <taxon>Fungi</taxon>
        <taxon>Dikarya</taxon>
        <taxon>Ascomycota</taxon>
        <taxon>Pezizomycotina</taxon>
        <taxon>Eurotiomycetes</taxon>
        <taxon>Eurotiomycetidae</taxon>
        <taxon>Onygenales</taxon>
        <taxon>Ascosphaeraceae</taxon>
        <taxon>Ascosphaera</taxon>
    </lineage>
</organism>
<accession>A0A168CUK7</accession>
<dbReference type="GO" id="GO:0000329">
    <property type="term" value="C:fungal-type vacuole membrane"/>
    <property type="evidence" value="ECO:0007669"/>
    <property type="project" value="TreeGrafter"/>
</dbReference>
<evidence type="ECO:0000256" key="5">
    <source>
        <dbReference type="PROSITE-ProRule" id="PRU00103"/>
    </source>
</evidence>
<dbReference type="InterPro" id="IPR021133">
    <property type="entry name" value="HEAT_type_2"/>
</dbReference>
<dbReference type="VEuPathDB" id="FungiDB:AAP_00674"/>
<evidence type="ECO:0000256" key="4">
    <source>
        <dbReference type="ARBA" id="ARBA00023136"/>
    </source>
</evidence>
<dbReference type="PROSITE" id="PS50077">
    <property type="entry name" value="HEAT_REPEAT"/>
    <property type="match status" value="1"/>
</dbReference>
<feature type="domain" description="Vacuolar protein 14 C-terminal Fig4-binding" evidence="7">
    <location>
        <begin position="602"/>
        <end position="780"/>
    </location>
</feature>
<name>A0A168CUK7_9EURO</name>
<evidence type="ECO:0000256" key="3">
    <source>
        <dbReference type="ARBA" id="ARBA00022737"/>
    </source>
</evidence>
<feature type="region of interest" description="Disordered" evidence="6">
    <location>
        <begin position="431"/>
        <end position="474"/>
    </location>
</feature>
<evidence type="ECO:0000256" key="6">
    <source>
        <dbReference type="SAM" id="MobiDB-lite"/>
    </source>
</evidence>
<evidence type="ECO:0000256" key="2">
    <source>
        <dbReference type="ARBA" id="ARBA00010225"/>
    </source>
</evidence>
<dbReference type="Pfam" id="PF11916">
    <property type="entry name" value="Vac14_Fig4_bd"/>
    <property type="match status" value="1"/>
</dbReference>
<keyword evidence="9" id="KW-1185">Reference proteome</keyword>
<comment type="subcellular location">
    <subcellularLocation>
        <location evidence="1">Endomembrane system</location>
    </subcellularLocation>
</comment>
<dbReference type="PANTHER" id="PTHR16023">
    <property type="entry name" value="TAX1 BINDING PROTEIN-RELATED"/>
    <property type="match status" value="1"/>
</dbReference>
<dbReference type="InterPro" id="IPR026825">
    <property type="entry name" value="Vac14"/>
</dbReference>
<dbReference type="AlphaFoldDB" id="A0A168CUK7"/>
<evidence type="ECO:0000313" key="8">
    <source>
        <dbReference type="EMBL" id="KZZ97031.1"/>
    </source>
</evidence>
<dbReference type="GO" id="GO:0006661">
    <property type="term" value="P:phosphatidylinositol biosynthetic process"/>
    <property type="evidence" value="ECO:0007669"/>
    <property type="project" value="InterPro"/>
</dbReference>
<feature type="compositionally biased region" description="Basic and acidic residues" evidence="6">
    <location>
        <begin position="450"/>
        <end position="459"/>
    </location>
</feature>
<dbReference type="GO" id="GO:0010008">
    <property type="term" value="C:endosome membrane"/>
    <property type="evidence" value="ECO:0007669"/>
    <property type="project" value="TreeGrafter"/>
</dbReference>
<comment type="caution">
    <text evidence="8">The sequence shown here is derived from an EMBL/GenBank/DDBJ whole genome shotgun (WGS) entry which is preliminary data.</text>
</comment>
<dbReference type="GO" id="GO:0070772">
    <property type="term" value="C:PAS complex"/>
    <property type="evidence" value="ECO:0007669"/>
    <property type="project" value="InterPro"/>
</dbReference>
<dbReference type="EMBL" id="AZGZ01000002">
    <property type="protein sequence ID" value="KZZ97031.1"/>
    <property type="molecule type" value="Genomic_DNA"/>
</dbReference>
<evidence type="ECO:0000259" key="7">
    <source>
        <dbReference type="Pfam" id="PF11916"/>
    </source>
</evidence>
<keyword evidence="4" id="KW-0472">Membrane</keyword>
<dbReference type="InterPro" id="IPR021841">
    <property type="entry name" value="VAC14_Fig4p-bd"/>
</dbReference>
<dbReference type="Gene3D" id="1.25.10.10">
    <property type="entry name" value="Leucine-rich Repeat Variant"/>
    <property type="match status" value="2"/>
</dbReference>
<proteinExistence type="inferred from homology"/>
<dbReference type="Pfam" id="PF12755">
    <property type="entry name" value="Vac14_Fab1_bd"/>
    <property type="match status" value="1"/>
</dbReference>
<comment type="similarity">
    <text evidence="2">Belongs to the VAC14 family.</text>
</comment>
<dbReference type="InterPro" id="IPR011989">
    <property type="entry name" value="ARM-like"/>
</dbReference>
<reference evidence="8 9" key="1">
    <citation type="journal article" date="2016" name="Genome Biol. Evol.">
        <title>Divergent and convergent evolution of fungal pathogenicity.</title>
        <authorList>
            <person name="Shang Y."/>
            <person name="Xiao G."/>
            <person name="Zheng P."/>
            <person name="Cen K."/>
            <person name="Zhan S."/>
            <person name="Wang C."/>
        </authorList>
    </citation>
    <scope>NUCLEOTIDE SEQUENCE [LARGE SCALE GENOMIC DNA]</scope>
    <source>
        <strain evidence="8 9">ARSEF 7405</strain>
    </source>
</reference>
<sequence>MDPNVQRLLNDKQYEKRKQGALEIESIIRDAVLREDTDKIAATVQQLCQDYAYSVNLPSARNGGLIGLAAASIALGSNNVPKYLPAIVPPVLACFTDQDGRVRYYACESMYNIAKVAKGEILSFFNELFDALCKLSSDASQTVKNGAELLDRLIRDIVAESAASYVSVLESKAKALPDDDSVSKLKESQIESQRRTAFSLEKFIPLLKERIHVISPFTRTFLVSWIKLLDSIPDLELVHYLPDFLGGLIKFLSDPNKEVYTATQELLERFLEEIREISSVKRGIALTREDHDYSSKQSDITSIDAQSSFPQDEIGEEDITNVSETDTDSEETHVSGDWIPGEDVEIDHAKILDILIEFVDAAYEEEIQLTALRWLDNFFDIGPEEFLQFIPRLLEKVLPALASPSSRVRDAGNRVNTSLMQYIMTFSNDTHFRPSDESRPHSSFRSHVSGGRESEEKKAPGHSAKHPSTISQNIDLVTKRQSGSNDDNKLENLGQDTPEPFAVNNLDYTAAVQSLTRQFMNQNEDTRVAALTWLLMLHRKAPRRILAFNDGSFPALLKTLSDSSDLVVTRDLQLLSQILRNSEDKYFASFMVDLLRLFSTDRNLLEKRGNLIIRQLCTSLSPERIYKTLADCLEKEEDMEFAGIMIQNLNNNLITAPELADLRKRLRNLESKEGQAFFVTLFRSWCCNAVSAFSLCLLAQAYEQAYYLLQIFAELEISVNMLIQIDKLVQLLESPVFTYLRLQLLEPDRYPYLYKCLYGLLMLLPQSSAFAALKNRLNSVSNIGLLQTGTKTATSTATPSYERPTAARLGKVRENEPLAIRWTDLLDKFRATQERWRRWKDRTSPYLPAFGSSVIATDDTLDPIDISNPAHPTLSHDERSKSSADILKNSPHSSIGRASGAESLSMMSSKPLVKGRTALGNLSRLGIGQRKPKR</sequence>
<feature type="region of interest" description="Disordered" evidence="6">
    <location>
        <begin position="866"/>
        <end position="907"/>
    </location>
</feature>
<feature type="compositionally biased region" description="Basic and acidic residues" evidence="6">
    <location>
        <begin position="431"/>
        <end position="440"/>
    </location>
</feature>
<dbReference type="PANTHER" id="PTHR16023:SF0">
    <property type="entry name" value="PROTEIN VAC14 HOMOLOG"/>
    <property type="match status" value="1"/>
</dbReference>
<keyword evidence="3" id="KW-0677">Repeat</keyword>